<evidence type="ECO:0000256" key="1">
    <source>
        <dbReference type="ARBA" id="ARBA00004141"/>
    </source>
</evidence>
<dbReference type="InterPro" id="IPR024371">
    <property type="entry name" value="AcetylCoA_trans_1-like"/>
</dbReference>
<dbReference type="PANTHER" id="PTHR12778:SF9">
    <property type="entry name" value="ACETYL-COENZYME A TRANSPORTER 1"/>
    <property type="match status" value="1"/>
</dbReference>
<dbReference type="PANTHER" id="PTHR12778">
    <property type="entry name" value="SOLUTE CARRIER FAMILY 33 ACETYL-COA TRANSPORTER -RELATED"/>
    <property type="match status" value="1"/>
</dbReference>
<reference evidence="6" key="1">
    <citation type="submission" date="2021-02" db="EMBL/GenBank/DDBJ databases">
        <authorList>
            <person name="Nowell W R."/>
        </authorList>
    </citation>
    <scope>NUCLEOTIDE SEQUENCE</scope>
</reference>
<feature type="transmembrane region" description="Helical" evidence="5">
    <location>
        <begin position="101"/>
        <end position="121"/>
    </location>
</feature>
<accession>A0A816QJK4</accession>
<name>A0A816QJK4_9BILA</name>
<gene>
    <name evidence="7" type="ORF">UXM345_LOCUS16330</name>
    <name evidence="6" type="ORF">XDN619_LOCUS10707</name>
</gene>
<keyword evidence="3 5" id="KW-1133">Transmembrane helix</keyword>
<dbReference type="Proteomes" id="UP000663842">
    <property type="component" value="Unassembled WGS sequence"/>
</dbReference>
<keyword evidence="2 5" id="KW-0812">Transmembrane</keyword>
<sequence>MGTFIGSSLLLTFESANFPNRFIREPISITSKASGLFSLEQFIRFAALAFLIVTACLIFFFREKEDLPTIDNEEAASLSLIEIETYLSIFKLFKKKCIEQLTLVSLLAPTGLVAISSMTWLALMNQGVPRENLALLGIPVIIVTIVAPLTIRHTELSLR</sequence>
<proteinExistence type="predicted"/>
<keyword evidence="4 5" id="KW-0472">Membrane</keyword>
<dbReference type="InterPro" id="IPR004752">
    <property type="entry name" value="AmpG_permease/AT-1"/>
</dbReference>
<feature type="transmembrane region" description="Helical" evidence="5">
    <location>
        <begin position="42"/>
        <end position="61"/>
    </location>
</feature>
<evidence type="ECO:0000256" key="2">
    <source>
        <dbReference type="ARBA" id="ARBA00022692"/>
    </source>
</evidence>
<dbReference type="Pfam" id="PF13000">
    <property type="entry name" value="Acatn"/>
    <property type="match status" value="1"/>
</dbReference>
<dbReference type="Proteomes" id="UP000663887">
    <property type="component" value="Unassembled WGS sequence"/>
</dbReference>
<dbReference type="EMBL" id="CAJOBF010002018">
    <property type="protein sequence ID" value="CAF4003667.1"/>
    <property type="molecule type" value="Genomic_DNA"/>
</dbReference>
<comment type="caution">
    <text evidence="6">The sequence shown here is derived from an EMBL/GenBank/DDBJ whole genome shotgun (WGS) entry which is preliminary data.</text>
</comment>
<evidence type="ECO:0000313" key="7">
    <source>
        <dbReference type="EMBL" id="CAF4003667.1"/>
    </source>
</evidence>
<comment type="subcellular location">
    <subcellularLocation>
        <location evidence="1">Membrane</location>
        <topology evidence="1">Multi-pass membrane protein</topology>
    </subcellularLocation>
</comment>
<dbReference type="GO" id="GO:0035348">
    <property type="term" value="P:acetyl-CoA transmembrane transport"/>
    <property type="evidence" value="ECO:0007669"/>
    <property type="project" value="InterPro"/>
</dbReference>
<dbReference type="AlphaFoldDB" id="A0A816QJK4"/>
<organism evidence="6 8">
    <name type="scientific">Rotaria magnacalcarata</name>
    <dbReference type="NCBI Taxonomy" id="392030"/>
    <lineage>
        <taxon>Eukaryota</taxon>
        <taxon>Metazoa</taxon>
        <taxon>Spiralia</taxon>
        <taxon>Gnathifera</taxon>
        <taxon>Rotifera</taxon>
        <taxon>Eurotatoria</taxon>
        <taxon>Bdelloidea</taxon>
        <taxon>Philodinida</taxon>
        <taxon>Philodinidae</taxon>
        <taxon>Rotaria</taxon>
    </lineage>
</organism>
<dbReference type="GO" id="GO:0008521">
    <property type="term" value="F:acetyl-CoA transmembrane transporter activity"/>
    <property type="evidence" value="ECO:0007669"/>
    <property type="project" value="InterPro"/>
</dbReference>
<evidence type="ECO:0000256" key="5">
    <source>
        <dbReference type="SAM" id="Phobius"/>
    </source>
</evidence>
<evidence type="ECO:0000313" key="6">
    <source>
        <dbReference type="EMBL" id="CAF2061814.1"/>
    </source>
</evidence>
<evidence type="ECO:0000256" key="4">
    <source>
        <dbReference type="ARBA" id="ARBA00023136"/>
    </source>
</evidence>
<evidence type="ECO:0000313" key="8">
    <source>
        <dbReference type="Proteomes" id="UP000663887"/>
    </source>
</evidence>
<feature type="transmembrane region" description="Helical" evidence="5">
    <location>
        <begin position="133"/>
        <end position="151"/>
    </location>
</feature>
<dbReference type="EMBL" id="CAJNRG010003938">
    <property type="protein sequence ID" value="CAF2061814.1"/>
    <property type="molecule type" value="Genomic_DNA"/>
</dbReference>
<dbReference type="GO" id="GO:0016020">
    <property type="term" value="C:membrane"/>
    <property type="evidence" value="ECO:0007669"/>
    <property type="project" value="UniProtKB-SubCell"/>
</dbReference>
<evidence type="ECO:0000256" key="3">
    <source>
        <dbReference type="ARBA" id="ARBA00022989"/>
    </source>
</evidence>
<protein>
    <submittedName>
        <fullName evidence="6">Uncharacterized protein</fullName>
    </submittedName>
</protein>